<comment type="subcellular location">
    <subcellularLocation>
        <location evidence="1">Cell membrane</location>
        <topology evidence="1">Multi-pass membrane protein</topology>
    </subcellularLocation>
    <subcellularLocation>
        <location evidence="8">Membrane</location>
        <topology evidence="8">Multi-pass membrane protein</topology>
    </subcellularLocation>
</comment>
<keyword evidence="4 10" id="KW-0812">Transmembrane</keyword>
<evidence type="ECO:0000256" key="1">
    <source>
        <dbReference type="ARBA" id="ARBA00004651"/>
    </source>
</evidence>
<evidence type="ECO:0000313" key="13">
    <source>
        <dbReference type="EMBL" id="AIY66504.1"/>
    </source>
</evidence>
<evidence type="ECO:0000256" key="10">
    <source>
        <dbReference type="SAM" id="Phobius"/>
    </source>
</evidence>
<proteinExistence type="inferred from homology"/>
<feature type="signal peptide" evidence="11">
    <location>
        <begin position="1"/>
        <end position="18"/>
    </location>
</feature>
<dbReference type="RefSeq" id="WP_040134773.1">
    <property type="nucleotide sequence ID" value="NZ_CP009889.1"/>
</dbReference>
<keyword evidence="14" id="KW-1185">Reference proteome</keyword>
<comment type="similarity">
    <text evidence="8">Belongs to the exbB/tolQ family.</text>
</comment>
<sequence>MVRLVSLLLLLLSTTAFSETNVNQQLLERIAKSKQQLMSIEKQINQQSLSYQKQINQALNDVKALREKASAIQRVADEQILSVEQLSQRVEKWRAQDNYQKLLLQSYFEQNSTPIGQFTNANGEVVISENVFNTLQNQLVDALVPRWQPSKVVDESGEIAHFNVLEMGPISLAYNQERALGGLVEQHINQAIPSLVKGVYSDSEVAQLAQLNQTGLGTVMFDPTLGNASKLQNKQQGIIEHIKKGGVWALPILFFGALSFVVAMIKAIQLLKLPSIKSDLTARLSSTDELRGAEHQLVEIAKNYPVSNQRDDQLVAFLMKYRYQVENYLGVVATSAAIAPLLGLLGTVSGMINTFMMMNTFGTGDAATVSGGISEALVTTELGLIVAIPSLILSALLSRKAKSHNAKLEANAIQLSKYEF</sequence>
<dbReference type="KEGG" id="pseo:OM33_15220"/>
<dbReference type="STRING" id="1348114.OM33_15220"/>
<feature type="chain" id="PRO_5002027024" description="MotA/TolQ/ExbB proton channel domain-containing protein" evidence="11">
    <location>
        <begin position="19"/>
        <end position="420"/>
    </location>
</feature>
<feature type="domain" description="MotA/TolQ/ExbB proton channel" evidence="12">
    <location>
        <begin position="318"/>
        <end position="409"/>
    </location>
</feature>
<organism evidence="13 14">
    <name type="scientific">Pseudoalteromonas piratica</name>
    <dbReference type="NCBI Taxonomy" id="1348114"/>
    <lineage>
        <taxon>Bacteria</taxon>
        <taxon>Pseudomonadati</taxon>
        <taxon>Pseudomonadota</taxon>
        <taxon>Gammaproteobacteria</taxon>
        <taxon>Alteromonadales</taxon>
        <taxon>Pseudoalteromonadaceae</taxon>
        <taxon>Pseudoalteromonas</taxon>
    </lineage>
</organism>
<keyword evidence="5 8" id="KW-0653">Protein transport</keyword>
<name>A0A0A7EIP9_9GAMM</name>
<dbReference type="EMBL" id="CP009889">
    <property type="protein sequence ID" value="AIY66504.1"/>
    <property type="molecule type" value="Genomic_DNA"/>
</dbReference>
<dbReference type="HOGENOM" id="CLU_047225_0_0_6"/>
<evidence type="ECO:0000256" key="7">
    <source>
        <dbReference type="ARBA" id="ARBA00023136"/>
    </source>
</evidence>
<protein>
    <recommendedName>
        <fullName evidence="12">MotA/TolQ/ExbB proton channel domain-containing protein</fullName>
    </recommendedName>
</protein>
<dbReference type="GO" id="GO:0005886">
    <property type="term" value="C:plasma membrane"/>
    <property type="evidence" value="ECO:0007669"/>
    <property type="project" value="UniProtKB-SubCell"/>
</dbReference>
<evidence type="ECO:0000256" key="6">
    <source>
        <dbReference type="ARBA" id="ARBA00022989"/>
    </source>
</evidence>
<feature type="coiled-coil region" evidence="9">
    <location>
        <begin position="23"/>
        <end position="96"/>
    </location>
</feature>
<evidence type="ECO:0000256" key="8">
    <source>
        <dbReference type="RuleBase" id="RU004057"/>
    </source>
</evidence>
<dbReference type="OrthoDB" id="4045at2"/>
<keyword evidence="9" id="KW-0175">Coiled coil</keyword>
<keyword evidence="2 8" id="KW-0813">Transport</keyword>
<dbReference type="Pfam" id="PF01618">
    <property type="entry name" value="MotA_ExbB"/>
    <property type="match status" value="1"/>
</dbReference>
<dbReference type="AlphaFoldDB" id="A0A0A7EIP9"/>
<keyword evidence="7 10" id="KW-0472">Membrane</keyword>
<evidence type="ECO:0000313" key="14">
    <source>
        <dbReference type="Proteomes" id="UP000030341"/>
    </source>
</evidence>
<evidence type="ECO:0000256" key="5">
    <source>
        <dbReference type="ARBA" id="ARBA00022927"/>
    </source>
</evidence>
<keyword evidence="3" id="KW-1003">Cell membrane</keyword>
<dbReference type="Proteomes" id="UP000030341">
    <property type="component" value="Chromosome 2"/>
</dbReference>
<evidence type="ECO:0000259" key="12">
    <source>
        <dbReference type="Pfam" id="PF01618"/>
    </source>
</evidence>
<reference evidence="13 14" key="1">
    <citation type="submission" date="2014-11" db="EMBL/GenBank/DDBJ databases">
        <title>Complete Genome Sequence of Pseudoalteromonas sp. Strain OCN003 Isolated from Kaneohe Bay, Oahu, Hawaii.</title>
        <authorList>
            <person name="Beurmann S."/>
            <person name="Videau P."/>
            <person name="Ushijima B."/>
            <person name="Smith A.M."/>
            <person name="Aeby G.S."/>
            <person name="Callahan S.M."/>
            <person name="Belcaid M."/>
        </authorList>
    </citation>
    <scope>NUCLEOTIDE SEQUENCE [LARGE SCALE GENOMIC DNA]</scope>
    <source>
        <strain evidence="13 14">OCN003</strain>
    </source>
</reference>
<evidence type="ECO:0000256" key="9">
    <source>
        <dbReference type="SAM" id="Coils"/>
    </source>
</evidence>
<accession>A0A0A7EIP9</accession>
<feature type="transmembrane region" description="Helical" evidence="10">
    <location>
        <begin position="376"/>
        <end position="397"/>
    </location>
</feature>
<evidence type="ECO:0000256" key="11">
    <source>
        <dbReference type="SAM" id="SignalP"/>
    </source>
</evidence>
<feature type="transmembrane region" description="Helical" evidence="10">
    <location>
        <begin position="248"/>
        <end position="268"/>
    </location>
</feature>
<dbReference type="InterPro" id="IPR002898">
    <property type="entry name" value="MotA_ExbB_proton_chnl"/>
</dbReference>
<keyword evidence="6 10" id="KW-1133">Transmembrane helix</keyword>
<dbReference type="eggNOG" id="COG0811">
    <property type="taxonomic scope" value="Bacteria"/>
</dbReference>
<evidence type="ECO:0000256" key="2">
    <source>
        <dbReference type="ARBA" id="ARBA00022448"/>
    </source>
</evidence>
<dbReference type="GO" id="GO:0017038">
    <property type="term" value="P:protein import"/>
    <property type="evidence" value="ECO:0007669"/>
    <property type="project" value="TreeGrafter"/>
</dbReference>
<feature type="transmembrane region" description="Helical" evidence="10">
    <location>
        <begin position="328"/>
        <end position="356"/>
    </location>
</feature>
<evidence type="ECO:0000256" key="3">
    <source>
        <dbReference type="ARBA" id="ARBA00022475"/>
    </source>
</evidence>
<dbReference type="InterPro" id="IPR050790">
    <property type="entry name" value="ExbB/TolQ_transport"/>
</dbReference>
<evidence type="ECO:0000256" key="4">
    <source>
        <dbReference type="ARBA" id="ARBA00022692"/>
    </source>
</evidence>
<gene>
    <name evidence="13" type="ORF">OM33_15220</name>
</gene>
<dbReference type="PANTHER" id="PTHR30625">
    <property type="entry name" value="PROTEIN TOLQ"/>
    <property type="match status" value="1"/>
</dbReference>
<dbReference type="PANTHER" id="PTHR30625:SF15">
    <property type="entry name" value="BIOPOLYMER TRANSPORT PROTEIN EXBB"/>
    <property type="match status" value="1"/>
</dbReference>
<keyword evidence="11" id="KW-0732">Signal</keyword>